<evidence type="ECO:0000313" key="3">
    <source>
        <dbReference type="Proteomes" id="UP000031258"/>
    </source>
</evidence>
<accession>A0A0C1QQJ9</accession>
<dbReference type="AlphaFoldDB" id="A0A0C1QQJ9"/>
<comment type="similarity">
    <text evidence="1">Belongs to the vitamin uptake transporter (VUT/ECF) (TC 2.A.88) family. Q precursor transporter subfamily.</text>
</comment>
<feature type="transmembrane region" description="Helical" evidence="1">
    <location>
        <begin position="115"/>
        <end position="136"/>
    </location>
</feature>
<feature type="transmembrane region" description="Helical" evidence="1">
    <location>
        <begin position="43"/>
        <end position="62"/>
    </location>
</feature>
<keyword evidence="1" id="KW-0997">Cell inner membrane</keyword>
<dbReference type="GO" id="GO:0005886">
    <property type="term" value="C:plasma membrane"/>
    <property type="evidence" value="ECO:0007669"/>
    <property type="project" value="UniProtKB-SubCell"/>
</dbReference>
<keyword evidence="1" id="KW-0812">Transmembrane</keyword>
<dbReference type="EMBL" id="JSWE01000036">
    <property type="protein sequence ID" value="KIE06173.1"/>
    <property type="molecule type" value="Genomic_DNA"/>
</dbReference>
<keyword evidence="1" id="KW-1003">Cell membrane</keyword>
<dbReference type="OrthoDB" id="9805479at2"/>
<dbReference type="Proteomes" id="UP000031258">
    <property type="component" value="Unassembled WGS sequence"/>
</dbReference>
<comment type="caution">
    <text evidence="2">The sequence shown here is derived from an EMBL/GenBank/DDBJ whole genome shotgun (WGS) entry which is preliminary data.</text>
</comment>
<dbReference type="STRING" id="86105.NF27_BK00940"/>
<keyword evidence="3" id="KW-1185">Reference proteome</keyword>
<dbReference type="HAMAP" id="MF_02088">
    <property type="entry name" value="Q_prec_transport"/>
    <property type="match status" value="1"/>
</dbReference>
<feature type="transmembrane region" description="Helical" evidence="1">
    <location>
        <begin position="148"/>
        <end position="175"/>
    </location>
</feature>
<dbReference type="InterPro" id="IPR003744">
    <property type="entry name" value="YhhQ"/>
</dbReference>
<dbReference type="NCBIfam" id="TIGR00697">
    <property type="entry name" value="queuosine precursor transporter"/>
    <property type="match status" value="1"/>
</dbReference>
<proteinExistence type="inferred from homology"/>
<keyword evidence="1" id="KW-1133">Transmembrane helix</keyword>
<gene>
    <name evidence="2" type="ORF">NF27_BK00940</name>
</gene>
<keyword evidence="1" id="KW-0472">Membrane</keyword>
<name>A0A0C1QQJ9_9RICK</name>
<organism evidence="2 3">
    <name type="scientific">Candidatus Jidaibacter acanthamoebae</name>
    <dbReference type="NCBI Taxonomy" id="86105"/>
    <lineage>
        <taxon>Bacteria</taxon>
        <taxon>Pseudomonadati</taxon>
        <taxon>Pseudomonadota</taxon>
        <taxon>Alphaproteobacteria</taxon>
        <taxon>Rickettsiales</taxon>
        <taxon>Candidatus Midichloriaceae</taxon>
        <taxon>Candidatus Jidaibacter</taxon>
    </lineage>
</organism>
<dbReference type="PANTHER" id="PTHR34300">
    <property type="entry name" value="QUEUOSINE PRECURSOR TRANSPORTER-RELATED"/>
    <property type="match status" value="1"/>
</dbReference>
<keyword evidence="1" id="KW-0813">Transport</keyword>
<dbReference type="PANTHER" id="PTHR34300:SF2">
    <property type="entry name" value="QUEUOSINE PRECURSOR TRANSPORTER-RELATED"/>
    <property type="match status" value="1"/>
</dbReference>
<protein>
    <recommendedName>
        <fullName evidence="1">Probable queuosine precursor transporter</fullName>
        <shortName evidence="1">Q precursor transporter</shortName>
    </recommendedName>
</protein>
<feature type="transmembrane region" description="Helical" evidence="1">
    <location>
        <begin position="74"/>
        <end position="95"/>
    </location>
</feature>
<dbReference type="GO" id="GO:0022857">
    <property type="term" value="F:transmembrane transporter activity"/>
    <property type="evidence" value="ECO:0007669"/>
    <property type="project" value="UniProtKB-UniRule"/>
</dbReference>
<comment type="subcellular location">
    <subcellularLocation>
        <location evidence="1">Cell inner membrane</location>
        <topology evidence="1">Multi-pass membrane protein</topology>
    </subcellularLocation>
</comment>
<comment type="function">
    <text evidence="1">Involved in the import of queuosine (Q) precursors, required for Q precursor salvage.</text>
</comment>
<reference evidence="2 3" key="1">
    <citation type="submission" date="2014-11" db="EMBL/GenBank/DDBJ databases">
        <title>A Rickettsiales Symbiont of Amoebae With Ancient Features.</title>
        <authorList>
            <person name="Schulz F."/>
            <person name="Martijn J."/>
            <person name="Wascher F."/>
            <person name="Kostanjsek R."/>
            <person name="Ettema T.J."/>
            <person name="Horn M."/>
        </authorList>
    </citation>
    <scope>NUCLEOTIDE SEQUENCE [LARGE SCALE GENOMIC DNA]</scope>
    <source>
        <strain evidence="2 3">UWC36</strain>
    </source>
</reference>
<evidence type="ECO:0000256" key="1">
    <source>
        <dbReference type="HAMAP-Rule" id="MF_02088"/>
    </source>
</evidence>
<evidence type="ECO:0000313" key="2">
    <source>
        <dbReference type="EMBL" id="KIE06173.1"/>
    </source>
</evidence>
<feature type="transmembrane region" description="Helical" evidence="1">
    <location>
        <begin position="181"/>
        <end position="204"/>
    </location>
</feature>
<dbReference type="Pfam" id="PF02592">
    <property type="entry name" value="Vut_1"/>
    <property type="match status" value="1"/>
</dbReference>
<sequence>MNTTTKMSYQKNTNSLLVIGVLFSAFLILSNLAENKICEIYGFYFAGGLVFFPLTYIFDDVLTEVYGFKVCRRIIWLAFFSNLVVIVGLYLVMLIKPAAEWQNQEAFDIIYHQSFRVLLASFISFLFGEFINAFVLAKLKIKTKGKHFWFRAILSSALGVFVENTIFCFIAFLGIMELSVIWNIIITGYFFKLFYEIVALPLTYKIVNFLKNKDGIDYYDYKTSFNPFSISN</sequence>